<keyword evidence="3" id="KW-1185">Reference proteome</keyword>
<sequence length="88" mass="9601">MSHLYLLIATLAAVCFYLASPHQHLWLGAPRHARRLRLAGWAGCLAAVGAGHVALGFWAGLFAALSALMLALLALPYLDCYRRTRNVE</sequence>
<evidence type="ECO:0008006" key="4">
    <source>
        <dbReference type="Google" id="ProtNLM"/>
    </source>
</evidence>
<organism evidence="2 3">
    <name type="scientific">Janthinobacterium fluminis</name>
    <dbReference type="NCBI Taxonomy" id="2987524"/>
    <lineage>
        <taxon>Bacteria</taxon>
        <taxon>Pseudomonadati</taxon>
        <taxon>Pseudomonadota</taxon>
        <taxon>Betaproteobacteria</taxon>
        <taxon>Burkholderiales</taxon>
        <taxon>Oxalobacteraceae</taxon>
        <taxon>Janthinobacterium</taxon>
    </lineage>
</organism>
<reference evidence="2 3" key="1">
    <citation type="submission" date="2022-10" db="EMBL/GenBank/DDBJ databases">
        <title>Janthinobacterium sp. hw3 Genome sequencing.</title>
        <authorList>
            <person name="Park S."/>
        </authorList>
    </citation>
    <scope>NUCLEOTIDE SEQUENCE [LARGE SCALE GENOMIC DNA]</scope>
    <source>
        <strain evidence="3">hw3</strain>
    </source>
</reference>
<evidence type="ECO:0000313" key="3">
    <source>
        <dbReference type="Proteomes" id="UP001221208"/>
    </source>
</evidence>
<evidence type="ECO:0000256" key="1">
    <source>
        <dbReference type="SAM" id="Phobius"/>
    </source>
</evidence>
<dbReference type="EMBL" id="JAQQXR010000004">
    <property type="protein sequence ID" value="MDC8758466.1"/>
    <property type="molecule type" value="Genomic_DNA"/>
</dbReference>
<dbReference type="RefSeq" id="WP_273671143.1">
    <property type="nucleotide sequence ID" value="NZ_JAQQXR010000004.1"/>
</dbReference>
<accession>A0ABT5K193</accession>
<keyword evidence="1" id="KW-1133">Transmembrane helix</keyword>
<keyword evidence="1" id="KW-0472">Membrane</keyword>
<feature type="transmembrane region" description="Helical" evidence="1">
    <location>
        <begin position="45"/>
        <end position="75"/>
    </location>
</feature>
<name>A0ABT5K193_9BURK</name>
<gene>
    <name evidence="2" type="ORF">OIK44_12825</name>
</gene>
<comment type="caution">
    <text evidence="2">The sequence shown here is derived from an EMBL/GenBank/DDBJ whole genome shotgun (WGS) entry which is preliminary data.</text>
</comment>
<dbReference type="Proteomes" id="UP001221208">
    <property type="component" value="Unassembled WGS sequence"/>
</dbReference>
<evidence type="ECO:0000313" key="2">
    <source>
        <dbReference type="EMBL" id="MDC8758466.1"/>
    </source>
</evidence>
<proteinExistence type="predicted"/>
<keyword evidence="1" id="KW-0812">Transmembrane</keyword>
<protein>
    <recommendedName>
        <fullName evidence="4">DUF3325 domain-containing protein</fullName>
    </recommendedName>
</protein>